<evidence type="ECO:0000259" key="14">
    <source>
        <dbReference type="Pfam" id="PF00890"/>
    </source>
</evidence>
<evidence type="ECO:0000256" key="7">
    <source>
        <dbReference type="ARBA" id="ARBA00022642"/>
    </source>
</evidence>
<feature type="domain" description="FAD-dependent oxidoreductase 2 FAD-binding" evidence="14">
    <location>
        <begin position="28"/>
        <end position="406"/>
    </location>
</feature>
<dbReference type="GO" id="GO:0033765">
    <property type="term" value="F:steroid dehydrogenase activity, acting on the CH-CH group of donors"/>
    <property type="evidence" value="ECO:0007669"/>
    <property type="project" value="UniProtKB-ARBA"/>
</dbReference>
<evidence type="ECO:0000256" key="2">
    <source>
        <dbReference type="ARBA" id="ARBA00004950"/>
    </source>
</evidence>
<evidence type="ECO:0000259" key="15">
    <source>
        <dbReference type="Pfam" id="PF02910"/>
    </source>
</evidence>
<reference evidence="16 17" key="1">
    <citation type="submission" date="2016-12" db="EMBL/GenBank/DDBJ databases">
        <authorList>
            <person name="Song W.-J."/>
            <person name="Kurnit D.M."/>
        </authorList>
    </citation>
    <scope>NUCLEOTIDE SEQUENCE [LARGE SCALE GENOMIC DNA]</scope>
    <source>
        <strain evidence="16 17">DSM 43162</strain>
    </source>
</reference>
<evidence type="ECO:0000313" key="16">
    <source>
        <dbReference type="EMBL" id="SHN71846.1"/>
    </source>
</evidence>
<dbReference type="SUPFAM" id="SSF51905">
    <property type="entry name" value="FAD/NAD(P)-binding domain"/>
    <property type="match status" value="1"/>
</dbReference>
<dbReference type="GO" id="GO:0034628">
    <property type="term" value="P:'de novo' NAD+ biosynthetic process from L-aspartate"/>
    <property type="evidence" value="ECO:0007669"/>
    <property type="project" value="TreeGrafter"/>
</dbReference>
<comment type="catalytic activity">
    <reaction evidence="11">
        <text>L-aspartate + O2 = iminosuccinate + H2O2</text>
        <dbReference type="Rhea" id="RHEA:25876"/>
        <dbReference type="ChEBI" id="CHEBI:15379"/>
        <dbReference type="ChEBI" id="CHEBI:16240"/>
        <dbReference type="ChEBI" id="CHEBI:29991"/>
        <dbReference type="ChEBI" id="CHEBI:77875"/>
        <dbReference type="EC" id="1.4.3.16"/>
    </reaction>
    <physiologicalReaction direction="left-to-right" evidence="11">
        <dbReference type="Rhea" id="RHEA:25877"/>
    </physiologicalReaction>
</comment>
<dbReference type="NCBIfam" id="TIGR00551">
    <property type="entry name" value="nadB"/>
    <property type="match status" value="1"/>
</dbReference>
<dbReference type="SUPFAM" id="SSF46977">
    <property type="entry name" value="Succinate dehydrogenase/fumarate reductase flavoprotein C-terminal domain"/>
    <property type="match status" value="1"/>
</dbReference>
<dbReference type="Proteomes" id="UP000184428">
    <property type="component" value="Unassembled WGS sequence"/>
</dbReference>
<evidence type="ECO:0000256" key="5">
    <source>
        <dbReference type="ARBA" id="ARBA00021901"/>
    </source>
</evidence>
<dbReference type="EMBL" id="FRDM01000007">
    <property type="protein sequence ID" value="SHN71846.1"/>
    <property type="molecule type" value="Genomic_DNA"/>
</dbReference>
<dbReference type="Gene3D" id="1.20.58.100">
    <property type="entry name" value="Fumarate reductase/succinate dehydrogenase flavoprotein-like, C-terminal domain"/>
    <property type="match status" value="1"/>
</dbReference>
<dbReference type="OrthoDB" id="9805351at2"/>
<keyword evidence="6 13" id="KW-0285">Flavoprotein</keyword>
<name>A0A1M7TME1_9ACTN</name>
<dbReference type="PANTHER" id="PTHR42716:SF2">
    <property type="entry name" value="L-ASPARTATE OXIDASE, CHLOROPLASTIC"/>
    <property type="match status" value="1"/>
</dbReference>
<gene>
    <name evidence="16" type="ORF">SAMN05660350_01966</name>
</gene>
<organism evidence="16 17">
    <name type="scientific">Geodermatophilus obscurus</name>
    <dbReference type="NCBI Taxonomy" id="1861"/>
    <lineage>
        <taxon>Bacteria</taxon>
        <taxon>Bacillati</taxon>
        <taxon>Actinomycetota</taxon>
        <taxon>Actinomycetes</taxon>
        <taxon>Geodermatophilales</taxon>
        <taxon>Geodermatophilaceae</taxon>
        <taxon>Geodermatophilus</taxon>
    </lineage>
</organism>
<evidence type="ECO:0000256" key="9">
    <source>
        <dbReference type="ARBA" id="ARBA00023002"/>
    </source>
</evidence>
<comment type="cofactor">
    <cofactor evidence="1 13">
        <name>FAD</name>
        <dbReference type="ChEBI" id="CHEBI:57692"/>
    </cofactor>
</comment>
<dbReference type="PRINTS" id="PR00368">
    <property type="entry name" value="FADPNR"/>
</dbReference>
<evidence type="ECO:0000256" key="12">
    <source>
        <dbReference type="NCBIfam" id="TIGR00551"/>
    </source>
</evidence>
<dbReference type="InterPro" id="IPR036188">
    <property type="entry name" value="FAD/NAD-bd_sf"/>
</dbReference>
<accession>A0A1M7TME1</accession>
<evidence type="ECO:0000256" key="4">
    <source>
        <dbReference type="ARBA" id="ARBA00012173"/>
    </source>
</evidence>
<dbReference type="PANTHER" id="PTHR42716">
    <property type="entry name" value="L-ASPARTATE OXIDASE"/>
    <property type="match status" value="1"/>
</dbReference>
<comment type="pathway">
    <text evidence="2 13">Cofactor biosynthesis; NAD(+) biosynthesis; iminoaspartate from L-aspartate (oxidase route): step 1/1.</text>
</comment>
<evidence type="ECO:0000256" key="1">
    <source>
        <dbReference type="ARBA" id="ARBA00001974"/>
    </source>
</evidence>
<dbReference type="Pfam" id="PF02910">
    <property type="entry name" value="Succ_DH_flav_C"/>
    <property type="match status" value="1"/>
</dbReference>
<evidence type="ECO:0000313" key="17">
    <source>
        <dbReference type="Proteomes" id="UP000184428"/>
    </source>
</evidence>
<evidence type="ECO:0000256" key="6">
    <source>
        <dbReference type="ARBA" id="ARBA00022630"/>
    </source>
</evidence>
<evidence type="ECO:0000256" key="3">
    <source>
        <dbReference type="ARBA" id="ARBA00008562"/>
    </source>
</evidence>
<dbReference type="UniPathway" id="UPA00253">
    <property type="reaction ID" value="UER00326"/>
</dbReference>
<sequence>MTTSTVPRVIGLPVRLTAPAPGWELAADVCVVGSGIAGLCVALHARAAGLSVAVVTKVRVDDGSTRWAQGGIAAVLDPADTPAAHARDTEVAGVGLCEPDAVSVLVHEGPERLRQLIGWGAAFDRDPAGTLLLTREGGHSADRIVHAGGDATGSEVQRALQDAVRADPGVTLVEHAMVLDLLTDAAGRAAGVTLHVLGEGSADGVGAVRARAVVLATGGMGQVYAATTNPPVSTGDGVALGLRAGAVATDLEFVQFHPTSLYLGPGARGQQPLVSEALRGEGAVLRDGAGERFMVGAHPLAELAPRDVVAKAITRVQLRDGVDHVELDARGVADLARRFPTIVASCRAAGIDPVTELIPVTPAAHYASGGLVTDLAGRTTVPGLYACGEVACTGVHGANRLASNSLLEGLVFAARIGAELAERLPPPSPLVPPDTAPSGLLDAEGRRAVTETMSAHVGALRSGTGLAEATGRLAALAAGLDADRVGGAGAHVAPGVAGWEATDLLTVATALATAAAAREETRGCHWREDHPDIEEDWQVHLDVRLGEDGALQVTRRPVGTPGVRGW</sequence>
<dbReference type="GO" id="GO:0005737">
    <property type="term" value="C:cytoplasm"/>
    <property type="evidence" value="ECO:0007669"/>
    <property type="project" value="UniProtKB-SubCell"/>
</dbReference>
<dbReference type="AlphaFoldDB" id="A0A1M7TME1"/>
<proteinExistence type="inferred from homology"/>
<dbReference type="EC" id="1.4.3.16" evidence="4 12"/>
<evidence type="ECO:0000256" key="8">
    <source>
        <dbReference type="ARBA" id="ARBA00022827"/>
    </source>
</evidence>
<feature type="domain" description="Fumarate reductase/succinate dehydrogenase flavoprotein-like C-terminal" evidence="15">
    <location>
        <begin position="446"/>
        <end position="558"/>
    </location>
</feature>
<evidence type="ECO:0000256" key="10">
    <source>
        <dbReference type="ARBA" id="ARBA00029426"/>
    </source>
</evidence>
<dbReference type="FunFam" id="3.90.700.10:FF:000002">
    <property type="entry name" value="L-aspartate oxidase"/>
    <property type="match status" value="1"/>
</dbReference>
<comment type="function">
    <text evidence="10">Catalyzes the oxidation of L-aspartate to iminoaspartate, the first step in the de novo biosynthesis of NAD(+).</text>
</comment>
<dbReference type="GO" id="GO:0008734">
    <property type="term" value="F:L-aspartate oxidase activity"/>
    <property type="evidence" value="ECO:0007669"/>
    <property type="project" value="UniProtKB-UniRule"/>
</dbReference>
<dbReference type="RefSeq" id="WP_072917123.1">
    <property type="nucleotide sequence ID" value="NZ_FRDM01000007.1"/>
</dbReference>
<evidence type="ECO:0000256" key="13">
    <source>
        <dbReference type="RuleBase" id="RU362049"/>
    </source>
</evidence>
<dbReference type="Pfam" id="PF00890">
    <property type="entry name" value="FAD_binding_2"/>
    <property type="match status" value="1"/>
</dbReference>
<dbReference type="SUPFAM" id="SSF56425">
    <property type="entry name" value="Succinate dehydrogenase/fumarate reductase flavoprotein, catalytic domain"/>
    <property type="match status" value="1"/>
</dbReference>
<dbReference type="Gene3D" id="3.90.700.10">
    <property type="entry name" value="Succinate dehydrogenase/fumarate reductase flavoprotein, catalytic domain"/>
    <property type="match status" value="1"/>
</dbReference>
<dbReference type="NCBIfam" id="NF005867">
    <property type="entry name" value="PRK07804.1"/>
    <property type="match status" value="1"/>
</dbReference>
<comment type="similarity">
    <text evidence="3 13">Belongs to the FAD-dependent oxidoreductase 2 family. NadB subfamily.</text>
</comment>
<dbReference type="InterPro" id="IPR027477">
    <property type="entry name" value="Succ_DH/fumarate_Rdtase_cat_sf"/>
</dbReference>
<keyword evidence="9 13" id="KW-0560">Oxidoreductase</keyword>
<protein>
    <recommendedName>
        <fullName evidence="5 12">L-aspartate oxidase</fullName>
        <ecNumber evidence="4 12">1.4.3.16</ecNumber>
    </recommendedName>
</protein>
<dbReference type="InterPro" id="IPR005288">
    <property type="entry name" value="NadB"/>
</dbReference>
<evidence type="ECO:0000256" key="11">
    <source>
        <dbReference type="ARBA" id="ARBA00048305"/>
    </source>
</evidence>
<comment type="subcellular location">
    <subcellularLocation>
        <location evidence="13">Cytoplasm</location>
    </subcellularLocation>
</comment>
<keyword evidence="8 13" id="KW-0274">FAD</keyword>
<dbReference type="InterPro" id="IPR003953">
    <property type="entry name" value="FAD-dep_OxRdtase_2_FAD-bd"/>
</dbReference>
<dbReference type="InterPro" id="IPR015939">
    <property type="entry name" value="Fum_Rdtase/Succ_DH_flav-like_C"/>
</dbReference>
<keyword evidence="7 13" id="KW-0662">Pyridine nucleotide biosynthesis</keyword>
<dbReference type="InterPro" id="IPR037099">
    <property type="entry name" value="Fum_R/Succ_DH_flav-like_C_sf"/>
</dbReference>
<dbReference type="Gene3D" id="3.50.50.60">
    <property type="entry name" value="FAD/NAD(P)-binding domain"/>
    <property type="match status" value="1"/>
</dbReference>